<evidence type="ECO:0000313" key="1">
    <source>
        <dbReference type="EMBL" id="MBW91079.1"/>
    </source>
</evidence>
<accession>A0A2P2JC76</accession>
<proteinExistence type="predicted"/>
<sequence>MNSGFGTEGNKYLRF</sequence>
<reference evidence="1" key="1">
    <citation type="submission" date="2018-02" db="EMBL/GenBank/DDBJ databases">
        <title>Rhizophora mucronata_Transcriptome.</title>
        <authorList>
            <person name="Meera S.P."/>
            <person name="Sreeshan A."/>
            <person name="Augustine A."/>
        </authorList>
    </citation>
    <scope>NUCLEOTIDE SEQUENCE</scope>
    <source>
        <tissue evidence="1">Leaf</tissue>
    </source>
</reference>
<organism evidence="1">
    <name type="scientific">Rhizophora mucronata</name>
    <name type="common">Asiatic mangrove</name>
    <dbReference type="NCBI Taxonomy" id="61149"/>
    <lineage>
        <taxon>Eukaryota</taxon>
        <taxon>Viridiplantae</taxon>
        <taxon>Streptophyta</taxon>
        <taxon>Embryophyta</taxon>
        <taxon>Tracheophyta</taxon>
        <taxon>Spermatophyta</taxon>
        <taxon>Magnoliopsida</taxon>
        <taxon>eudicotyledons</taxon>
        <taxon>Gunneridae</taxon>
        <taxon>Pentapetalae</taxon>
        <taxon>rosids</taxon>
        <taxon>fabids</taxon>
        <taxon>Malpighiales</taxon>
        <taxon>Rhizophoraceae</taxon>
        <taxon>Rhizophora</taxon>
    </lineage>
</organism>
<protein>
    <submittedName>
        <fullName evidence="1">Reticuline oxidase-like protein</fullName>
    </submittedName>
</protein>
<name>A0A2P2JC76_RHIMU</name>
<dbReference type="EMBL" id="GGEC01010596">
    <property type="protein sequence ID" value="MBW91079.1"/>
    <property type="molecule type" value="Transcribed_RNA"/>
</dbReference>